<proteinExistence type="predicted"/>
<evidence type="ECO:0000256" key="1">
    <source>
        <dbReference type="ARBA" id="ARBA00022801"/>
    </source>
</evidence>
<dbReference type="Gene3D" id="2.40.260.10">
    <property type="entry name" value="Sortase"/>
    <property type="match status" value="1"/>
</dbReference>
<comment type="caution">
    <text evidence="3">The sequence shown here is derived from an EMBL/GenBank/DDBJ whole genome shotgun (WGS) entry which is preliminary data.</text>
</comment>
<keyword evidence="1" id="KW-0378">Hydrolase</keyword>
<dbReference type="NCBIfam" id="NF033748">
    <property type="entry name" value="class_F_sortase"/>
    <property type="match status" value="1"/>
</dbReference>
<evidence type="ECO:0000313" key="4">
    <source>
        <dbReference type="Proteomes" id="UP000604117"/>
    </source>
</evidence>
<dbReference type="EMBL" id="BONE01000051">
    <property type="protein sequence ID" value="GIF75961.1"/>
    <property type="molecule type" value="Genomic_DNA"/>
</dbReference>
<dbReference type="CDD" id="cd05829">
    <property type="entry name" value="Sortase_F"/>
    <property type="match status" value="1"/>
</dbReference>
<keyword evidence="4" id="KW-1185">Reference proteome</keyword>
<dbReference type="InterPro" id="IPR005754">
    <property type="entry name" value="Sortase"/>
</dbReference>
<gene>
    <name evidence="3" type="ORF">Asi02nite_54790</name>
</gene>
<feature type="region of interest" description="Disordered" evidence="2">
    <location>
        <begin position="38"/>
        <end position="60"/>
    </location>
</feature>
<sequence>MTRTWVGRRRELTTLLAAAAAVALLAVVVTVALTGREPQRTVAASPTTPESVEPRARASELTVGPLMSTSKPTRVIVPKLHVDTAPIPLGLQPNGAMQVPDDAATVGWFTKAPTPGALGPAVLAAHINWRGRDGAFADLHTLKRGDTITVNRADHSAATFAVTTVARYAKDEFPTRDVYGPINHAGLRLITCGGDFDENSGHYRDNIVVYAALKRADT</sequence>
<evidence type="ECO:0000313" key="3">
    <source>
        <dbReference type="EMBL" id="GIF75961.1"/>
    </source>
</evidence>
<dbReference type="InterPro" id="IPR042001">
    <property type="entry name" value="Sortase_F"/>
</dbReference>
<dbReference type="Pfam" id="PF04203">
    <property type="entry name" value="Sortase"/>
    <property type="match status" value="1"/>
</dbReference>
<name>A0ABQ4CXD8_9ACTN</name>
<dbReference type="RefSeq" id="WP_203716800.1">
    <property type="nucleotide sequence ID" value="NZ_BONE01000051.1"/>
</dbReference>
<organism evidence="3 4">
    <name type="scientific">Asanoa siamensis</name>
    <dbReference type="NCBI Taxonomy" id="926357"/>
    <lineage>
        <taxon>Bacteria</taxon>
        <taxon>Bacillati</taxon>
        <taxon>Actinomycetota</taxon>
        <taxon>Actinomycetes</taxon>
        <taxon>Micromonosporales</taxon>
        <taxon>Micromonosporaceae</taxon>
        <taxon>Asanoa</taxon>
    </lineage>
</organism>
<evidence type="ECO:0000256" key="2">
    <source>
        <dbReference type="SAM" id="MobiDB-lite"/>
    </source>
</evidence>
<accession>A0ABQ4CXD8</accession>
<dbReference type="SUPFAM" id="SSF63817">
    <property type="entry name" value="Sortase"/>
    <property type="match status" value="1"/>
</dbReference>
<dbReference type="Proteomes" id="UP000604117">
    <property type="component" value="Unassembled WGS sequence"/>
</dbReference>
<protein>
    <submittedName>
        <fullName evidence="3">Class F sortase</fullName>
    </submittedName>
</protein>
<dbReference type="InterPro" id="IPR023365">
    <property type="entry name" value="Sortase_dom-sf"/>
</dbReference>
<reference evidence="3 4" key="1">
    <citation type="submission" date="2021-01" db="EMBL/GenBank/DDBJ databases">
        <title>Whole genome shotgun sequence of Asanoa siamensis NBRC 107932.</title>
        <authorList>
            <person name="Komaki H."/>
            <person name="Tamura T."/>
        </authorList>
    </citation>
    <scope>NUCLEOTIDE SEQUENCE [LARGE SCALE GENOMIC DNA]</scope>
    <source>
        <strain evidence="3 4">NBRC 107932</strain>
    </source>
</reference>